<dbReference type="PANTHER" id="PTHR43773:SF1">
    <property type="entry name" value="MAGNESIUM TRANSPORTER MGTE"/>
    <property type="match status" value="1"/>
</dbReference>
<dbReference type="PROSITE" id="PS51371">
    <property type="entry name" value="CBS"/>
    <property type="match status" value="2"/>
</dbReference>
<dbReference type="GO" id="GO:0016020">
    <property type="term" value="C:membrane"/>
    <property type="evidence" value="ECO:0007669"/>
    <property type="project" value="InterPro"/>
</dbReference>
<dbReference type="InterPro" id="IPR006669">
    <property type="entry name" value="MgtE_transporter"/>
</dbReference>
<dbReference type="InterPro" id="IPR000644">
    <property type="entry name" value="CBS_dom"/>
</dbReference>
<reference evidence="3 4" key="1">
    <citation type="submission" date="2013-11" db="EMBL/GenBank/DDBJ databases">
        <title>Complete genome sequence of Clostridum sp. M2/40.</title>
        <authorList>
            <person name="Wibberg D."/>
            <person name="Puehler A."/>
            <person name="Schlueter A."/>
        </authorList>
    </citation>
    <scope>NUCLEOTIDE SEQUENCE [LARGE SCALE GENOMIC DNA]</scope>
    <source>
        <strain evidence="4">M2/40</strain>
    </source>
</reference>
<dbReference type="Pfam" id="PF03448">
    <property type="entry name" value="MgtE_N"/>
    <property type="match status" value="1"/>
</dbReference>
<dbReference type="SUPFAM" id="SSF54631">
    <property type="entry name" value="CBS-domain pair"/>
    <property type="match status" value="1"/>
</dbReference>
<dbReference type="RefSeq" id="WP_044036992.1">
    <property type="nucleotide sequence ID" value="NZ_HG917868.1"/>
</dbReference>
<dbReference type="Gene3D" id="1.25.60.10">
    <property type="entry name" value="MgtE N-terminal domain-like"/>
    <property type="match status" value="1"/>
</dbReference>
<feature type="domain" description="CBS" evidence="2">
    <location>
        <begin position="358"/>
        <end position="415"/>
    </location>
</feature>
<dbReference type="SMART" id="SM00924">
    <property type="entry name" value="MgtE_N"/>
    <property type="match status" value="1"/>
</dbReference>
<evidence type="ECO:0000313" key="4">
    <source>
        <dbReference type="Proteomes" id="UP000019426"/>
    </source>
</evidence>
<dbReference type="InterPro" id="IPR046342">
    <property type="entry name" value="CBS_dom_sf"/>
</dbReference>
<dbReference type="PATRIC" id="fig|1216932.3.peg.954"/>
<evidence type="ECO:0000313" key="3">
    <source>
        <dbReference type="EMBL" id="CDM68130.1"/>
    </source>
</evidence>
<organism evidence="3 4">
    <name type="scientific">Clostridium bornimense</name>
    <dbReference type="NCBI Taxonomy" id="1216932"/>
    <lineage>
        <taxon>Bacteria</taxon>
        <taxon>Bacillati</taxon>
        <taxon>Bacillota</taxon>
        <taxon>Clostridia</taxon>
        <taxon>Eubacteriales</taxon>
        <taxon>Clostridiaceae</taxon>
        <taxon>Clostridium</taxon>
    </lineage>
</organism>
<dbReference type="EMBL" id="HG917868">
    <property type="protein sequence ID" value="CDM68130.1"/>
    <property type="molecule type" value="Genomic_DNA"/>
</dbReference>
<evidence type="ECO:0000256" key="1">
    <source>
        <dbReference type="PROSITE-ProRule" id="PRU00703"/>
    </source>
</evidence>
<accession>W6SEN6</accession>
<name>W6SEN6_9CLOT</name>
<dbReference type="HOGENOM" id="CLU_030870_1_0_9"/>
<dbReference type="SUPFAM" id="SSF158791">
    <property type="entry name" value="MgtE N-terminal domain-like"/>
    <property type="match status" value="1"/>
</dbReference>
<dbReference type="PANTHER" id="PTHR43773">
    <property type="entry name" value="MAGNESIUM TRANSPORTER MGTE"/>
    <property type="match status" value="1"/>
</dbReference>
<dbReference type="InterPro" id="IPR038076">
    <property type="entry name" value="MgtE_N_sf"/>
</dbReference>
<sequence>MEKLYNFFFSKVYKRKVYNEYNDCIGILHDMFVMNDGGYPKIIGYQIKNGGEISSCVFRNIEFYRDMDKKITIKIRGQRDIIPNSYSYLLSKHLLYKKIVDVNGKKLVRVNDVRLASIAGDIRVVAVDPGFKGLARRYGFYKILKIAYKLVKRVPEDQLILWDNVEALDIVLDNLKLNVPYKKLSKLHPADLADILEEMDSAYRNKIFESLDEDLAADTLEEIEPEFQAELLGNLSGDKRATVLSNIPNDELADMLDEVDDETAEKILYNMEKEDADEIRSLMEYEEELVGSMMNKDFIAFNVNITAKEALDIIKEVNPDEEVIYYVYITDEEEKFKGMISFKDLVFAKENTMLKDIMKDEMLTVKDSDKVEVAIDAVNKYNLLSIPVIDAEDKLCGIIVLHDLLDEILVPSYKKRFKRVS</sequence>
<protein>
    <submittedName>
        <fullName evidence="3">MgtE intracellular region</fullName>
    </submittedName>
</protein>
<dbReference type="OrthoDB" id="9790355at2"/>
<dbReference type="KEGG" id="clt:CM240_0966"/>
<evidence type="ECO:0000259" key="2">
    <source>
        <dbReference type="PROSITE" id="PS51371"/>
    </source>
</evidence>
<dbReference type="STRING" id="1216932.CM240_0966"/>
<keyword evidence="1" id="KW-0129">CBS domain</keyword>
<keyword evidence="4" id="KW-1185">Reference proteome</keyword>
<dbReference type="InterPro" id="IPR006668">
    <property type="entry name" value="Mg_transptr_MgtE_intracell_dom"/>
</dbReference>
<dbReference type="Pfam" id="PF00571">
    <property type="entry name" value="CBS"/>
    <property type="match status" value="2"/>
</dbReference>
<dbReference type="CDD" id="cd04606">
    <property type="entry name" value="CBS_pair_Mg_transporter"/>
    <property type="match status" value="1"/>
</dbReference>
<feature type="domain" description="CBS" evidence="2">
    <location>
        <begin position="294"/>
        <end position="357"/>
    </location>
</feature>
<dbReference type="Gene3D" id="3.10.580.10">
    <property type="entry name" value="CBS-domain"/>
    <property type="match status" value="1"/>
</dbReference>
<proteinExistence type="predicted"/>
<dbReference type="SMART" id="SM00116">
    <property type="entry name" value="CBS"/>
    <property type="match status" value="2"/>
</dbReference>
<dbReference type="Proteomes" id="UP000019426">
    <property type="component" value="Chromosome M2/40_rep1"/>
</dbReference>
<dbReference type="eggNOG" id="COG2239">
    <property type="taxonomic scope" value="Bacteria"/>
</dbReference>
<gene>
    <name evidence="3" type="ORF">CM240_0966</name>
</gene>
<dbReference type="GO" id="GO:0015095">
    <property type="term" value="F:magnesium ion transmembrane transporter activity"/>
    <property type="evidence" value="ECO:0007669"/>
    <property type="project" value="InterPro"/>
</dbReference>
<dbReference type="AlphaFoldDB" id="W6SEN6"/>